<reference evidence="2 3" key="1">
    <citation type="submission" date="2017-10" db="EMBL/GenBank/DDBJ databases">
        <title>Draft genome of Longibacter Salinarum.</title>
        <authorList>
            <person name="Goh K.M."/>
            <person name="Shamsir M.S."/>
            <person name="Lim S.W."/>
        </authorList>
    </citation>
    <scope>NUCLEOTIDE SEQUENCE [LARGE SCALE GENOMIC DNA]</scope>
    <source>
        <strain evidence="2 3">KCTC 52045</strain>
    </source>
</reference>
<name>A0A2A8CUT3_9BACT</name>
<dbReference type="EMBL" id="PDEQ01000008">
    <property type="protein sequence ID" value="PEN12263.1"/>
    <property type="molecule type" value="Genomic_DNA"/>
</dbReference>
<dbReference type="PANTHER" id="PTHR38664:SF1">
    <property type="entry name" value="SLR0058 PROTEIN"/>
    <property type="match status" value="1"/>
</dbReference>
<evidence type="ECO:0000313" key="3">
    <source>
        <dbReference type="Proteomes" id="UP000220102"/>
    </source>
</evidence>
<dbReference type="RefSeq" id="WP_098077419.1">
    <property type="nucleotide sequence ID" value="NZ_PDEQ01000008.1"/>
</dbReference>
<dbReference type="InterPro" id="IPR008769">
    <property type="entry name" value="PhaF_PhaI"/>
</dbReference>
<dbReference type="Pfam" id="PF05597">
    <property type="entry name" value="Phasin"/>
    <property type="match status" value="1"/>
</dbReference>
<comment type="caution">
    <text evidence="2">The sequence shown here is derived from an EMBL/GenBank/DDBJ whole genome shotgun (WGS) entry which is preliminary data.</text>
</comment>
<dbReference type="OrthoDB" id="1495296at2"/>
<dbReference type="Proteomes" id="UP000220102">
    <property type="component" value="Unassembled WGS sequence"/>
</dbReference>
<evidence type="ECO:0000313" key="2">
    <source>
        <dbReference type="EMBL" id="PEN12263.1"/>
    </source>
</evidence>
<protein>
    <submittedName>
        <fullName evidence="2">Protein PhaF</fullName>
    </submittedName>
</protein>
<dbReference type="AlphaFoldDB" id="A0A2A8CUT3"/>
<sequence>MSTKAKNSNLQDELTRRGRDVWLAGLGALATVEEEGTKAFNSLVERGKGFEEKGRKQIEDAISKASKQRDEALSDVERAGEEAREYIFNTVDRALDRFGVATRSEVDKLTKQVSNLNDKVDKLTKTLRDGTKTKKKA</sequence>
<feature type="coiled-coil region" evidence="1">
    <location>
        <begin position="55"/>
        <end position="82"/>
    </location>
</feature>
<organism evidence="2 3">
    <name type="scientific">Longibacter salinarum</name>
    <dbReference type="NCBI Taxonomy" id="1850348"/>
    <lineage>
        <taxon>Bacteria</taxon>
        <taxon>Pseudomonadati</taxon>
        <taxon>Rhodothermota</taxon>
        <taxon>Rhodothermia</taxon>
        <taxon>Rhodothermales</taxon>
        <taxon>Salisaetaceae</taxon>
        <taxon>Longibacter</taxon>
    </lineage>
</organism>
<dbReference type="PANTHER" id="PTHR38664">
    <property type="entry name" value="SLR0058 PROTEIN"/>
    <property type="match status" value="1"/>
</dbReference>
<proteinExistence type="predicted"/>
<accession>A0A2A8CUT3</accession>
<evidence type="ECO:0000256" key="1">
    <source>
        <dbReference type="SAM" id="Coils"/>
    </source>
</evidence>
<keyword evidence="3" id="KW-1185">Reference proteome</keyword>
<gene>
    <name evidence="2" type="ORF">CRI94_14590</name>
</gene>
<keyword evidence="1" id="KW-0175">Coiled coil</keyword>